<evidence type="ECO:0000313" key="3">
    <source>
        <dbReference type="Proteomes" id="UP000271098"/>
    </source>
</evidence>
<dbReference type="WBParaSite" id="GPUH_0001363901-mRNA-1">
    <property type="protein sequence ID" value="GPUH_0001363901-mRNA-1"/>
    <property type="gene ID" value="GPUH_0001363901"/>
</dbReference>
<evidence type="ECO:0000313" key="2">
    <source>
        <dbReference type="EMBL" id="VDN22674.1"/>
    </source>
</evidence>
<gene>
    <name evidence="2" type="ORF">GPUH_LOCUS13624</name>
</gene>
<evidence type="ECO:0000256" key="1">
    <source>
        <dbReference type="SAM" id="MobiDB-lite"/>
    </source>
</evidence>
<dbReference type="Proteomes" id="UP000271098">
    <property type="component" value="Unassembled WGS sequence"/>
</dbReference>
<dbReference type="AlphaFoldDB" id="A0A183DY33"/>
<accession>A0A183DY33</accession>
<protein>
    <submittedName>
        <fullName evidence="2 4">Uncharacterized protein</fullName>
    </submittedName>
</protein>
<keyword evidence="3" id="KW-1185">Reference proteome</keyword>
<sequence>MVLEGSGPPAADGHTGTMTRGLSHRTRKEYARKTARQSWESLAVNRMSLILRPLAFFSWESQAINRMAISLRPLAFGEVDRESCKLKACLVSDDHPDAPTLFAKIMYGVFMLTTKKFATVMCLRQRNYYGWGVDYSHCRYVSHQREVKKIGIL</sequence>
<organism evidence="4">
    <name type="scientific">Gongylonema pulchrum</name>
    <dbReference type="NCBI Taxonomy" id="637853"/>
    <lineage>
        <taxon>Eukaryota</taxon>
        <taxon>Metazoa</taxon>
        <taxon>Ecdysozoa</taxon>
        <taxon>Nematoda</taxon>
        <taxon>Chromadorea</taxon>
        <taxon>Rhabditida</taxon>
        <taxon>Spirurina</taxon>
        <taxon>Spiruromorpha</taxon>
        <taxon>Spiruroidea</taxon>
        <taxon>Gongylonematidae</taxon>
        <taxon>Gongylonema</taxon>
    </lineage>
</organism>
<dbReference type="EMBL" id="UYRT01080398">
    <property type="protein sequence ID" value="VDN22674.1"/>
    <property type="molecule type" value="Genomic_DNA"/>
</dbReference>
<evidence type="ECO:0000313" key="4">
    <source>
        <dbReference type="WBParaSite" id="GPUH_0001363901-mRNA-1"/>
    </source>
</evidence>
<name>A0A183DY33_9BILA</name>
<reference evidence="2 3" key="2">
    <citation type="submission" date="2018-11" db="EMBL/GenBank/DDBJ databases">
        <authorList>
            <consortium name="Pathogen Informatics"/>
        </authorList>
    </citation>
    <scope>NUCLEOTIDE SEQUENCE [LARGE SCALE GENOMIC DNA]</scope>
</reference>
<feature type="region of interest" description="Disordered" evidence="1">
    <location>
        <begin position="1"/>
        <end position="27"/>
    </location>
</feature>
<reference evidence="4" key="1">
    <citation type="submission" date="2016-06" db="UniProtKB">
        <authorList>
            <consortium name="WormBaseParasite"/>
        </authorList>
    </citation>
    <scope>IDENTIFICATION</scope>
</reference>
<proteinExistence type="predicted"/>